<name>A0ACB9R168_9MYRT</name>
<sequence length="247" mass="25980">MVLPHAPHGQSAKPRHHRPPKSSSSSGVGSCMVATLFLAFLVVVVLILFFTVFRPKDPKISVTGVQLPSFSLLPSNSSSSSSSVTSSASAAANASLVSFTFSQYVAVNNPNRESFSHFDSSLELLYAGNQVGFMFIPAGKISPGHTQYMAATFSVQSFPLSFSPSSSIDDGGVYGNLPGYGNNVGGADGGIPGYYGARMGPTLEIESRMEMGGRVRVLHFFTHNVASSADCRITITVADGSVLGFHC</sequence>
<keyword evidence="2" id="KW-1185">Reference proteome</keyword>
<evidence type="ECO:0000313" key="1">
    <source>
        <dbReference type="EMBL" id="KAI4372640.1"/>
    </source>
</evidence>
<protein>
    <submittedName>
        <fullName evidence="1">Uncharacterized protein</fullName>
    </submittedName>
</protein>
<proteinExistence type="predicted"/>
<dbReference type="Proteomes" id="UP001057402">
    <property type="component" value="Chromosome 4"/>
</dbReference>
<evidence type="ECO:0000313" key="2">
    <source>
        <dbReference type="Proteomes" id="UP001057402"/>
    </source>
</evidence>
<accession>A0ACB9R168</accession>
<reference evidence="2" key="1">
    <citation type="journal article" date="2023" name="Front. Plant Sci.">
        <title>Chromosomal-level genome assembly of Melastoma candidum provides insights into trichome evolution.</title>
        <authorList>
            <person name="Zhong Y."/>
            <person name="Wu W."/>
            <person name="Sun C."/>
            <person name="Zou P."/>
            <person name="Liu Y."/>
            <person name="Dai S."/>
            <person name="Zhou R."/>
        </authorList>
    </citation>
    <scope>NUCLEOTIDE SEQUENCE [LARGE SCALE GENOMIC DNA]</scope>
</reference>
<comment type="caution">
    <text evidence="1">The sequence shown here is derived from an EMBL/GenBank/DDBJ whole genome shotgun (WGS) entry which is preliminary data.</text>
</comment>
<gene>
    <name evidence="1" type="ORF">MLD38_010844</name>
</gene>
<organism evidence="1 2">
    <name type="scientific">Melastoma candidum</name>
    <dbReference type="NCBI Taxonomy" id="119954"/>
    <lineage>
        <taxon>Eukaryota</taxon>
        <taxon>Viridiplantae</taxon>
        <taxon>Streptophyta</taxon>
        <taxon>Embryophyta</taxon>
        <taxon>Tracheophyta</taxon>
        <taxon>Spermatophyta</taxon>
        <taxon>Magnoliopsida</taxon>
        <taxon>eudicotyledons</taxon>
        <taxon>Gunneridae</taxon>
        <taxon>Pentapetalae</taxon>
        <taxon>rosids</taxon>
        <taxon>malvids</taxon>
        <taxon>Myrtales</taxon>
        <taxon>Melastomataceae</taxon>
        <taxon>Melastomatoideae</taxon>
        <taxon>Melastomateae</taxon>
        <taxon>Melastoma</taxon>
    </lineage>
</organism>
<dbReference type="EMBL" id="CM042883">
    <property type="protein sequence ID" value="KAI4372640.1"/>
    <property type="molecule type" value="Genomic_DNA"/>
</dbReference>